<dbReference type="Proteomes" id="UP001153269">
    <property type="component" value="Unassembled WGS sequence"/>
</dbReference>
<evidence type="ECO:0000256" key="1">
    <source>
        <dbReference type="SAM" id="MobiDB-lite"/>
    </source>
</evidence>
<proteinExistence type="predicted"/>
<dbReference type="AlphaFoldDB" id="A0A9N7URB4"/>
<name>A0A9N7URB4_PLEPL</name>
<evidence type="ECO:0000313" key="3">
    <source>
        <dbReference type="Proteomes" id="UP001153269"/>
    </source>
</evidence>
<gene>
    <name evidence="2" type="ORF">PLEPLA_LOCUS25419</name>
</gene>
<keyword evidence="3" id="KW-1185">Reference proteome</keyword>
<feature type="region of interest" description="Disordered" evidence="1">
    <location>
        <begin position="61"/>
        <end position="113"/>
    </location>
</feature>
<accession>A0A9N7URB4</accession>
<reference evidence="2" key="1">
    <citation type="submission" date="2020-03" db="EMBL/GenBank/DDBJ databases">
        <authorList>
            <person name="Weist P."/>
        </authorList>
    </citation>
    <scope>NUCLEOTIDE SEQUENCE</scope>
</reference>
<comment type="caution">
    <text evidence="2">The sequence shown here is derived from an EMBL/GenBank/DDBJ whole genome shotgun (WGS) entry which is preliminary data.</text>
</comment>
<sequence>MDEARPERSGSLHVCNDRLKRWLYKETHVCSALFRCVRLKLLLCVNKEDRKWQFGSSNQECHSQLRPLPAPDTSLGPKRSRDTPFQCHLHNASQSRRRQNDVQKTRAGATAAHFSERREADVLGLPSSSGQSCQDLLVKDTEDSEDGKNELLEVFSLFLCQEWHQRQANPSGGQQSVDVLPRVVPGEVPGGPRHILRASALRLCPRHKDTEVVRTNRTKSHTSSHPLSWPTEQLSVCLSAAVTHSRVIARLPPPPPPPPPPPVARFGNIWWFTCSTHHLPDASQAVAPLAPLRSAPQQRNDTEITGNIGTNGVR</sequence>
<organism evidence="2 3">
    <name type="scientific">Pleuronectes platessa</name>
    <name type="common">European plaice</name>
    <dbReference type="NCBI Taxonomy" id="8262"/>
    <lineage>
        <taxon>Eukaryota</taxon>
        <taxon>Metazoa</taxon>
        <taxon>Chordata</taxon>
        <taxon>Craniata</taxon>
        <taxon>Vertebrata</taxon>
        <taxon>Euteleostomi</taxon>
        <taxon>Actinopterygii</taxon>
        <taxon>Neopterygii</taxon>
        <taxon>Teleostei</taxon>
        <taxon>Neoteleostei</taxon>
        <taxon>Acanthomorphata</taxon>
        <taxon>Carangaria</taxon>
        <taxon>Pleuronectiformes</taxon>
        <taxon>Pleuronectoidei</taxon>
        <taxon>Pleuronectidae</taxon>
        <taxon>Pleuronectes</taxon>
    </lineage>
</organism>
<dbReference type="EMBL" id="CADEAL010002024">
    <property type="protein sequence ID" value="CAB1437437.1"/>
    <property type="molecule type" value="Genomic_DNA"/>
</dbReference>
<evidence type="ECO:0000313" key="2">
    <source>
        <dbReference type="EMBL" id="CAB1437437.1"/>
    </source>
</evidence>
<protein>
    <submittedName>
        <fullName evidence="2">Uncharacterized protein</fullName>
    </submittedName>
</protein>